<keyword evidence="3" id="KW-1185">Reference proteome</keyword>
<sequence length="70" mass="7552">MDKRVRIISVLALCVAIVCVATLITVVVVLFRHGRRREQVTAVDDVPSAISVTDSGLSQYSISSSILILP</sequence>
<dbReference type="EnsemblPlants" id="KQL13773">
    <property type="protein sequence ID" value="KQL13773"/>
    <property type="gene ID" value="SETIT_025652mg"/>
</dbReference>
<dbReference type="Gramene" id="KQL13773">
    <property type="protein sequence ID" value="KQL13773"/>
    <property type="gene ID" value="SETIT_025652mg"/>
</dbReference>
<name>K3ZGF0_SETIT</name>
<keyword evidence="1" id="KW-0812">Transmembrane</keyword>
<dbReference type="AlphaFoldDB" id="K3ZGF0"/>
<evidence type="ECO:0000313" key="3">
    <source>
        <dbReference type="Proteomes" id="UP000004995"/>
    </source>
</evidence>
<dbReference type="InParanoid" id="K3ZGF0"/>
<protein>
    <submittedName>
        <fullName evidence="2">Uncharacterized protein</fullName>
    </submittedName>
</protein>
<feature type="transmembrane region" description="Helical" evidence="1">
    <location>
        <begin position="6"/>
        <end position="31"/>
    </location>
</feature>
<accession>K3ZGF0</accession>
<organism evidence="2 3">
    <name type="scientific">Setaria italica</name>
    <name type="common">Foxtail millet</name>
    <name type="synonym">Panicum italicum</name>
    <dbReference type="NCBI Taxonomy" id="4555"/>
    <lineage>
        <taxon>Eukaryota</taxon>
        <taxon>Viridiplantae</taxon>
        <taxon>Streptophyta</taxon>
        <taxon>Embryophyta</taxon>
        <taxon>Tracheophyta</taxon>
        <taxon>Spermatophyta</taxon>
        <taxon>Magnoliopsida</taxon>
        <taxon>Liliopsida</taxon>
        <taxon>Poales</taxon>
        <taxon>Poaceae</taxon>
        <taxon>PACMAD clade</taxon>
        <taxon>Panicoideae</taxon>
        <taxon>Panicodae</taxon>
        <taxon>Paniceae</taxon>
        <taxon>Cenchrinae</taxon>
        <taxon>Setaria</taxon>
    </lineage>
</organism>
<evidence type="ECO:0000313" key="2">
    <source>
        <dbReference type="EnsemblPlants" id="KQL13773"/>
    </source>
</evidence>
<reference evidence="2" key="2">
    <citation type="submission" date="2018-08" db="UniProtKB">
        <authorList>
            <consortium name="EnsemblPlants"/>
        </authorList>
    </citation>
    <scope>IDENTIFICATION</scope>
    <source>
        <strain evidence="2">Yugu1</strain>
    </source>
</reference>
<keyword evidence="1" id="KW-0472">Membrane</keyword>
<keyword evidence="1" id="KW-1133">Transmembrane helix</keyword>
<evidence type="ECO:0000256" key="1">
    <source>
        <dbReference type="SAM" id="Phobius"/>
    </source>
</evidence>
<dbReference type="Proteomes" id="UP000004995">
    <property type="component" value="Unassembled WGS sequence"/>
</dbReference>
<reference evidence="3" key="1">
    <citation type="journal article" date="2012" name="Nat. Biotechnol.">
        <title>Reference genome sequence of the model plant Setaria.</title>
        <authorList>
            <person name="Bennetzen J.L."/>
            <person name="Schmutz J."/>
            <person name="Wang H."/>
            <person name="Percifield R."/>
            <person name="Hawkins J."/>
            <person name="Pontaroli A.C."/>
            <person name="Estep M."/>
            <person name="Feng L."/>
            <person name="Vaughn J.N."/>
            <person name="Grimwood J."/>
            <person name="Jenkins J."/>
            <person name="Barry K."/>
            <person name="Lindquist E."/>
            <person name="Hellsten U."/>
            <person name="Deshpande S."/>
            <person name="Wang X."/>
            <person name="Wu X."/>
            <person name="Mitros T."/>
            <person name="Triplett J."/>
            <person name="Yang X."/>
            <person name="Ye C.Y."/>
            <person name="Mauro-Herrera M."/>
            <person name="Wang L."/>
            <person name="Li P."/>
            <person name="Sharma M."/>
            <person name="Sharma R."/>
            <person name="Ronald P.C."/>
            <person name="Panaud O."/>
            <person name="Kellogg E.A."/>
            <person name="Brutnell T.P."/>
            <person name="Doust A.N."/>
            <person name="Tuskan G.A."/>
            <person name="Rokhsar D."/>
            <person name="Devos K.M."/>
        </authorList>
    </citation>
    <scope>NUCLEOTIDE SEQUENCE [LARGE SCALE GENOMIC DNA]</scope>
    <source>
        <strain evidence="3">cv. Yugu1</strain>
    </source>
</reference>
<dbReference type="EMBL" id="AGNK02001480">
    <property type="status" value="NOT_ANNOTATED_CDS"/>
    <property type="molecule type" value="Genomic_DNA"/>
</dbReference>
<proteinExistence type="predicted"/>
<dbReference type="HOGENOM" id="CLU_2762615_0_0_1"/>